<dbReference type="PANTHER" id="PTHR40453">
    <property type="entry name" value="PROTEIN YOEF"/>
    <property type="match status" value="1"/>
</dbReference>
<name>A0A1G5EB35_9BACT</name>
<protein>
    <submittedName>
        <fullName evidence="2">Ethanolamine utilization protein EutP</fullName>
    </submittedName>
</protein>
<dbReference type="AlphaFoldDB" id="A0A1G5EB35"/>
<gene>
    <name evidence="2" type="ORF">SAMN05216233_105253</name>
</gene>
<dbReference type="CDD" id="cd00882">
    <property type="entry name" value="Ras_like_GTPase"/>
    <property type="match status" value="1"/>
</dbReference>
<reference evidence="2 3" key="1">
    <citation type="submission" date="2016-10" db="EMBL/GenBank/DDBJ databases">
        <authorList>
            <person name="de Groot N.N."/>
        </authorList>
    </citation>
    <scope>NUCLEOTIDE SEQUENCE [LARGE SCALE GENOMIC DNA]</scope>
    <source>
        <strain evidence="2 3">AA1</strain>
    </source>
</reference>
<proteinExistence type="inferred from homology"/>
<dbReference type="InterPro" id="IPR012381">
    <property type="entry name" value="EutP_PduV"/>
</dbReference>
<evidence type="ECO:0000313" key="2">
    <source>
        <dbReference type="EMBL" id="SCY23708.1"/>
    </source>
</evidence>
<dbReference type="Proteomes" id="UP000198870">
    <property type="component" value="Unassembled WGS sequence"/>
</dbReference>
<dbReference type="RefSeq" id="WP_092210409.1">
    <property type="nucleotide sequence ID" value="NZ_FMUX01000005.1"/>
</dbReference>
<dbReference type="OrthoDB" id="6179at2"/>
<evidence type="ECO:0000256" key="1">
    <source>
        <dbReference type="PIRNR" id="PIRNR036409"/>
    </source>
</evidence>
<accession>A0A1G5EB35</accession>
<sequence>MADGTKQKKMMLIGESGVGKTTLIQVLSGEGFSSKKTQAVEFCGRFIDTPGEFLENRRFYPALITSSADCDVVAMVQDATRISSLFPPQFSTIFTRKVIGIVTKIDVEGCNVERAERFLANAGVKEIIRSSSKTNVGLDILQELLA</sequence>
<keyword evidence="1" id="KW-0547">Nucleotide-binding</keyword>
<dbReference type="GO" id="GO:0006576">
    <property type="term" value="P:biogenic amine metabolic process"/>
    <property type="evidence" value="ECO:0007669"/>
    <property type="project" value="InterPro"/>
</dbReference>
<comment type="similarity">
    <text evidence="1">Belongs to the EutP/PduV family.</text>
</comment>
<dbReference type="InterPro" id="IPR027417">
    <property type="entry name" value="P-loop_NTPase"/>
</dbReference>
<dbReference type="SUPFAM" id="SSF52540">
    <property type="entry name" value="P-loop containing nucleoside triphosphate hydrolases"/>
    <property type="match status" value="1"/>
</dbReference>
<dbReference type="EMBL" id="FMUX01000005">
    <property type="protein sequence ID" value="SCY23708.1"/>
    <property type="molecule type" value="Genomic_DNA"/>
</dbReference>
<evidence type="ECO:0000313" key="3">
    <source>
        <dbReference type="Proteomes" id="UP000198870"/>
    </source>
</evidence>
<dbReference type="NCBIfam" id="TIGR02528">
    <property type="entry name" value="EutP"/>
    <property type="match status" value="1"/>
</dbReference>
<organism evidence="2 3">
    <name type="scientific">Desulfoluna spongiiphila</name>
    <dbReference type="NCBI Taxonomy" id="419481"/>
    <lineage>
        <taxon>Bacteria</taxon>
        <taxon>Pseudomonadati</taxon>
        <taxon>Thermodesulfobacteriota</taxon>
        <taxon>Desulfobacteria</taxon>
        <taxon>Desulfobacterales</taxon>
        <taxon>Desulfolunaceae</taxon>
        <taxon>Desulfoluna</taxon>
    </lineage>
</organism>
<dbReference type="PANTHER" id="PTHR40453:SF1">
    <property type="entry name" value="PROTEIN YOEF"/>
    <property type="match status" value="1"/>
</dbReference>
<dbReference type="Gene3D" id="3.40.50.300">
    <property type="entry name" value="P-loop containing nucleotide triphosphate hydrolases"/>
    <property type="match status" value="1"/>
</dbReference>
<dbReference type="PIRSF" id="PIRSF036409">
    <property type="entry name" value="EutP_PduV"/>
    <property type="match status" value="1"/>
</dbReference>
<keyword evidence="3" id="KW-1185">Reference proteome</keyword>
<dbReference type="STRING" id="419481.SAMN05216233_105253"/>
<dbReference type="Pfam" id="PF10662">
    <property type="entry name" value="PduV-EutP"/>
    <property type="match status" value="1"/>
</dbReference>
<dbReference type="GO" id="GO:0005524">
    <property type="term" value="F:ATP binding"/>
    <property type="evidence" value="ECO:0007669"/>
    <property type="project" value="UniProtKB-UniRule"/>
</dbReference>